<organism evidence="2 3">
    <name type="scientific">Shewanella hanedai</name>
    <name type="common">Alteromonas hanedai</name>
    <dbReference type="NCBI Taxonomy" id="25"/>
    <lineage>
        <taxon>Bacteria</taxon>
        <taxon>Pseudomonadati</taxon>
        <taxon>Pseudomonadota</taxon>
        <taxon>Gammaproteobacteria</taxon>
        <taxon>Alteromonadales</taxon>
        <taxon>Shewanellaceae</taxon>
        <taxon>Shewanella</taxon>
    </lineage>
</organism>
<proteinExistence type="inferred from homology"/>
<dbReference type="InterPro" id="IPR015867">
    <property type="entry name" value="N-reg_PII/ATP_PRibTrfase_C"/>
</dbReference>
<evidence type="ECO:0000313" key="2">
    <source>
        <dbReference type="EMBL" id="TRY16192.1"/>
    </source>
</evidence>
<dbReference type="Pfam" id="PF03091">
    <property type="entry name" value="CutA1"/>
    <property type="match status" value="1"/>
</dbReference>
<dbReference type="InterPro" id="IPR011322">
    <property type="entry name" value="N-reg_PII-like_a/b"/>
</dbReference>
<dbReference type="RefSeq" id="WP_143562637.1">
    <property type="nucleotide sequence ID" value="NZ_BMPL01000001.1"/>
</dbReference>
<keyword evidence="3" id="KW-1185">Reference proteome</keyword>
<dbReference type="Proteomes" id="UP000318126">
    <property type="component" value="Unassembled WGS sequence"/>
</dbReference>
<dbReference type="InterPro" id="IPR004323">
    <property type="entry name" value="Ion_tolerance_CutA"/>
</dbReference>
<dbReference type="SUPFAM" id="SSF54913">
    <property type="entry name" value="GlnB-like"/>
    <property type="match status" value="1"/>
</dbReference>
<dbReference type="EMBL" id="VKGK01000001">
    <property type="protein sequence ID" value="TRY16192.1"/>
    <property type="molecule type" value="Genomic_DNA"/>
</dbReference>
<dbReference type="AlphaFoldDB" id="A0A553JUR4"/>
<comment type="similarity">
    <text evidence="1">Belongs to the CutA family.</text>
</comment>
<gene>
    <name evidence="2" type="ORF">FN961_00745</name>
</gene>
<name>A0A553JUR4_SHEHA</name>
<dbReference type="OrthoDB" id="37622at2"/>
<reference evidence="3" key="1">
    <citation type="submission" date="2019-07" db="EMBL/GenBank/DDBJ databases">
        <title>Shewanella sp. YLB-08 draft genomic sequence.</title>
        <authorList>
            <person name="Yu L."/>
        </authorList>
    </citation>
    <scope>NUCLEOTIDE SEQUENCE [LARGE SCALE GENOMIC DNA]</scope>
    <source>
        <strain evidence="3">JCM 20706</strain>
    </source>
</reference>
<evidence type="ECO:0000256" key="1">
    <source>
        <dbReference type="ARBA" id="ARBA00010169"/>
    </source>
</evidence>
<accession>A0A553JUR4</accession>
<dbReference type="Gene3D" id="3.30.70.120">
    <property type="match status" value="1"/>
</dbReference>
<sequence length="42" mass="4494">MQDECLLVITSCPTHEVASDLAKLLVESRLAACAQISAPRIP</sequence>
<protein>
    <submittedName>
        <fullName evidence="2">Divalent-cation tolerance protein CutA</fullName>
    </submittedName>
</protein>
<comment type="caution">
    <text evidence="2">The sequence shown here is derived from an EMBL/GenBank/DDBJ whole genome shotgun (WGS) entry which is preliminary data.</text>
</comment>
<dbReference type="GO" id="GO:0010038">
    <property type="term" value="P:response to metal ion"/>
    <property type="evidence" value="ECO:0007669"/>
    <property type="project" value="InterPro"/>
</dbReference>
<evidence type="ECO:0000313" key="3">
    <source>
        <dbReference type="Proteomes" id="UP000318126"/>
    </source>
</evidence>